<keyword evidence="3" id="KW-0479">Metal-binding</keyword>
<dbReference type="GO" id="GO:0006508">
    <property type="term" value="P:proteolysis"/>
    <property type="evidence" value="ECO:0007669"/>
    <property type="project" value="UniProtKB-KW"/>
</dbReference>
<dbReference type="Pfam" id="PF00557">
    <property type="entry name" value="Peptidase_M24"/>
    <property type="match status" value="2"/>
</dbReference>
<dbReference type="OrthoDB" id="3209743at2759"/>
<accession>A0A4C1XZ04</accession>
<feature type="domain" description="Peptidase M24" evidence="5">
    <location>
        <begin position="190"/>
        <end position="272"/>
    </location>
</feature>
<evidence type="ECO:0000256" key="3">
    <source>
        <dbReference type="ARBA" id="ARBA00022723"/>
    </source>
</evidence>
<dbReference type="Proteomes" id="UP000299102">
    <property type="component" value="Unassembled WGS sequence"/>
</dbReference>
<evidence type="ECO:0000313" key="7">
    <source>
        <dbReference type="Proteomes" id="UP000299102"/>
    </source>
</evidence>
<gene>
    <name evidence="6" type="primary">metap1d</name>
    <name evidence="6" type="ORF">EVAR_46165_1</name>
</gene>
<comment type="caution">
    <text evidence="6">The sequence shown here is derived from an EMBL/GenBank/DDBJ whole genome shotgun (WGS) entry which is preliminary data.</text>
</comment>
<sequence>METTSSRLIPEHIQKPDYVLNKAVQNVERVQIKDINQIRGMRRSCKLAANILDKVQKFVEVGITTDAIDELVHNLSVEANAYPSPLHYKGFPKSVCTSVNNVAVHGIPDLRPLHDGDIVNVDITAHRLLVEAYNEAALSERTCHEWFQKFKNDDFDVEDKDRSGRPKIYVDAELEELLEENLSQTQKELALTLEAIKSCGPDVPFCTIGSLIQRHAKRNRLTVCPAFLGHGIGEHFHEPPEIYHVENRYPGLMKPGMTFTIEPVLTHGNEYTYILNDGWTVITADGARTAQWPSQTMQEPLGTQRPGP</sequence>
<evidence type="ECO:0000256" key="2">
    <source>
        <dbReference type="ARBA" id="ARBA00022670"/>
    </source>
</evidence>
<dbReference type="InterPro" id="IPR036005">
    <property type="entry name" value="Creatinase/aminopeptidase-like"/>
</dbReference>
<evidence type="ECO:0000256" key="4">
    <source>
        <dbReference type="ARBA" id="ARBA00022801"/>
    </source>
</evidence>
<name>A0A4C1XZ04_EUMVA</name>
<keyword evidence="1 6" id="KW-0031">Aminopeptidase</keyword>
<protein>
    <submittedName>
        <fullName evidence="6">Methionine aminopeptidase 1D, mitochondrial</fullName>
    </submittedName>
</protein>
<dbReference type="PANTHER" id="PTHR43330">
    <property type="entry name" value="METHIONINE AMINOPEPTIDASE"/>
    <property type="match status" value="1"/>
</dbReference>
<dbReference type="PANTHER" id="PTHR43330:SF8">
    <property type="entry name" value="METHIONINE AMINOPEPTIDASE 1D, MITOCHONDRIAL"/>
    <property type="match status" value="1"/>
</dbReference>
<dbReference type="EMBL" id="BGZK01001026">
    <property type="protein sequence ID" value="GBP68848.1"/>
    <property type="molecule type" value="Genomic_DNA"/>
</dbReference>
<dbReference type="PROSITE" id="PS00680">
    <property type="entry name" value="MAP_1"/>
    <property type="match status" value="1"/>
</dbReference>
<dbReference type="Gene3D" id="3.90.230.10">
    <property type="entry name" value="Creatinase/methionine aminopeptidase superfamily"/>
    <property type="match status" value="2"/>
</dbReference>
<evidence type="ECO:0000313" key="6">
    <source>
        <dbReference type="EMBL" id="GBP68848.1"/>
    </source>
</evidence>
<dbReference type="Gene3D" id="1.10.10.1450">
    <property type="match status" value="1"/>
</dbReference>
<dbReference type="SUPFAM" id="SSF55920">
    <property type="entry name" value="Creatinase/aminopeptidase"/>
    <property type="match status" value="2"/>
</dbReference>
<dbReference type="AlphaFoldDB" id="A0A4C1XZ04"/>
<dbReference type="STRING" id="151549.A0A4C1XZ04"/>
<keyword evidence="2" id="KW-0645">Protease</keyword>
<dbReference type="GO" id="GO:0070006">
    <property type="term" value="F:metalloaminopeptidase activity"/>
    <property type="evidence" value="ECO:0007669"/>
    <property type="project" value="InterPro"/>
</dbReference>
<organism evidence="6 7">
    <name type="scientific">Eumeta variegata</name>
    <name type="common">Bagworm moth</name>
    <name type="synonym">Eumeta japonica</name>
    <dbReference type="NCBI Taxonomy" id="151549"/>
    <lineage>
        <taxon>Eukaryota</taxon>
        <taxon>Metazoa</taxon>
        <taxon>Ecdysozoa</taxon>
        <taxon>Arthropoda</taxon>
        <taxon>Hexapoda</taxon>
        <taxon>Insecta</taxon>
        <taxon>Pterygota</taxon>
        <taxon>Neoptera</taxon>
        <taxon>Endopterygota</taxon>
        <taxon>Lepidoptera</taxon>
        <taxon>Glossata</taxon>
        <taxon>Ditrysia</taxon>
        <taxon>Tineoidea</taxon>
        <taxon>Psychidae</taxon>
        <taxon>Oiketicinae</taxon>
        <taxon>Eumeta</taxon>
    </lineage>
</organism>
<dbReference type="InterPro" id="IPR002467">
    <property type="entry name" value="Pept_M24A_MAP1"/>
</dbReference>
<proteinExistence type="predicted"/>
<evidence type="ECO:0000256" key="1">
    <source>
        <dbReference type="ARBA" id="ARBA00022438"/>
    </source>
</evidence>
<keyword evidence="7" id="KW-1185">Reference proteome</keyword>
<keyword evidence="4" id="KW-0378">Hydrolase</keyword>
<dbReference type="GO" id="GO:0046872">
    <property type="term" value="F:metal ion binding"/>
    <property type="evidence" value="ECO:0007669"/>
    <property type="project" value="UniProtKB-KW"/>
</dbReference>
<evidence type="ECO:0000259" key="5">
    <source>
        <dbReference type="Pfam" id="PF00557"/>
    </source>
</evidence>
<dbReference type="InterPro" id="IPR000994">
    <property type="entry name" value="Pept_M24"/>
</dbReference>
<reference evidence="6 7" key="1">
    <citation type="journal article" date="2019" name="Commun. Biol.">
        <title>The bagworm genome reveals a unique fibroin gene that provides high tensile strength.</title>
        <authorList>
            <person name="Kono N."/>
            <person name="Nakamura H."/>
            <person name="Ohtoshi R."/>
            <person name="Tomita M."/>
            <person name="Numata K."/>
            <person name="Arakawa K."/>
        </authorList>
    </citation>
    <scope>NUCLEOTIDE SEQUENCE [LARGE SCALE GENOMIC DNA]</scope>
</reference>
<feature type="domain" description="Peptidase M24" evidence="5">
    <location>
        <begin position="40"/>
        <end position="126"/>
    </location>
</feature>